<feature type="domain" description="HTH cro/C1-type" evidence="1">
    <location>
        <begin position="14"/>
        <end position="69"/>
    </location>
</feature>
<accession>A0AB36EBI8</accession>
<dbReference type="InterPro" id="IPR001387">
    <property type="entry name" value="Cro/C1-type_HTH"/>
</dbReference>
<dbReference type="InterPro" id="IPR010982">
    <property type="entry name" value="Lambda_DNA-bd_dom_sf"/>
</dbReference>
<reference evidence="2 3" key="1">
    <citation type="journal article" date="2016" name="PeerJ">
        <title>Gall-ID: tools for genotyping gall-causing phytopathogenic bacteria.</title>
        <authorList>
            <person name="Davis E.W.II."/>
            <person name="Weisberg A.J."/>
            <person name="Tabima J.F."/>
            <person name="Grunwald N.J."/>
            <person name="Chang J.H."/>
        </authorList>
    </citation>
    <scope>NUCLEOTIDE SEQUENCE [LARGE SCALE GENOMIC DNA]</scope>
    <source>
        <strain evidence="2 3">N2/73</strain>
    </source>
</reference>
<dbReference type="CDD" id="cd00093">
    <property type="entry name" value="HTH_XRE"/>
    <property type="match status" value="1"/>
</dbReference>
<dbReference type="SMART" id="SM00530">
    <property type="entry name" value="HTH_XRE"/>
    <property type="match status" value="1"/>
</dbReference>
<evidence type="ECO:0000313" key="2">
    <source>
        <dbReference type="EMBL" id="OCJ32662.1"/>
    </source>
</evidence>
<evidence type="ECO:0000313" key="3">
    <source>
        <dbReference type="Proteomes" id="UP000093451"/>
    </source>
</evidence>
<sequence>MKLKPKEIETLAARIEARRLVLDHSYSDIARKTGVNQAQVSRICRGEFKTRSSNVMQICMFLGIDSGSEEPEDLARLREAVLKLWDGSTADAERITRLLNVVGEVRRSN</sequence>
<comment type="caution">
    <text evidence="2">The sequence shown here is derived from an EMBL/GenBank/DDBJ whole genome shotgun (WGS) entry which is preliminary data.</text>
</comment>
<proteinExistence type="predicted"/>
<organism evidence="2 3">
    <name type="scientific">Agrobacterium tumefaciens</name>
    <dbReference type="NCBI Taxonomy" id="358"/>
    <lineage>
        <taxon>Bacteria</taxon>
        <taxon>Pseudomonadati</taxon>
        <taxon>Pseudomonadota</taxon>
        <taxon>Alphaproteobacteria</taxon>
        <taxon>Hyphomicrobiales</taxon>
        <taxon>Rhizobiaceae</taxon>
        <taxon>Rhizobium/Agrobacterium group</taxon>
        <taxon>Agrobacterium</taxon>
        <taxon>Agrobacterium tumefaciens complex</taxon>
    </lineage>
</organism>
<dbReference type="SUPFAM" id="SSF47413">
    <property type="entry name" value="lambda repressor-like DNA-binding domains"/>
    <property type="match status" value="1"/>
</dbReference>
<dbReference type="AlphaFoldDB" id="A0AB36EBI8"/>
<dbReference type="RefSeq" id="WP_065688999.1">
    <property type="nucleotide sequence ID" value="NZ_LXKT01000029.1"/>
</dbReference>
<dbReference type="EMBL" id="LXKT01000029">
    <property type="protein sequence ID" value="OCJ32662.1"/>
    <property type="molecule type" value="Genomic_DNA"/>
</dbReference>
<evidence type="ECO:0000259" key="1">
    <source>
        <dbReference type="SMART" id="SM00530"/>
    </source>
</evidence>
<dbReference type="Gene3D" id="1.10.260.40">
    <property type="entry name" value="lambda repressor-like DNA-binding domains"/>
    <property type="match status" value="1"/>
</dbReference>
<dbReference type="Pfam" id="PF01381">
    <property type="entry name" value="HTH_3"/>
    <property type="match status" value="1"/>
</dbReference>
<gene>
    <name evidence="2" type="ORF">A6U91_20900</name>
</gene>
<name>A0AB36EBI8_AGRTU</name>
<dbReference type="GO" id="GO:0003677">
    <property type="term" value="F:DNA binding"/>
    <property type="evidence" value="ECO:0007669"/>
    <property type="project" value="InterPro"/>
</dbReference>
<dbReference type="Proteomes" id="UP000093451">
    <property type="component" value="Unassembled WGS sequence"/>
</dbReference>
<protein>
    <recommendedName>
        <fullName evidence="1">HTH cro/C1-type domain-containing protein</fullName>
    </recommendedName>
</protein>